<dbReference type="Pfam" id="PF04773">
    <property type="entry name" value="FecR"/>
    <property type="match status" value="1"/>
</dbReference>
<gene>
    <name evidence="3" type="ORF">V22_05480</name>
</gene>
<keyword evidence="1" id="KW-0812">Transmembrane</keyword>
<dbReference type="EMBL" id="CP036316">
    <property type="protein sequence ID" value="QDT63328.1"/>
    <property type="molecule type" value="Genomic_DNA"/>
</dbReference>
<dbReference type="OrthoDB" id="275800at2"/>
<keyword evidence="1" id="KW-1133">Transmembrane helix</keyword>
<reference evidence="3 4" key="1">
    <citation type="submission" date="2019-02" db="EMBL/GenBank/DDBJ databases">
        <title>Deep-cultivation of Planctomycetes and their phenomic and genomic characterization uncovers novel biology.</title>
        <authorList>
            <person name="Wiegand S."/>
            <person name="Jogler M."/>
            <person name="Boedeker C."/>
            <person name="Pinto D."/>
            <person name="Vollmers J."/>
            <person name="Rivas-Marin E."/>
            <person name="Kohn T."/>
            <person name="Peeters S.H."/>
            <person name="Heuer A."/>
            <person name="Rast P."/>
            <person name="Oberbeckmann S."/>
            <person name="Bunk B."/>
            <person name="Jeske O."/>
            <person name="Meyerdierks A."/>
            <person name="Storesund J.E."/>
            <person name="Kallscheuer N."/>
            <person name="Luecker S."/>
            <person name="Lage O.M."/>
            <person name="Pohl T."/>
            <person name="Merkel B.J."/>
            <person name="Hornburger P."/>
            <person name="Mueller R.-W."/>
            <person name="Bruemmer F."/>
            <person name="Labrenz M."/>
            <person name="Spormann A.M."/>
            <person name="Op den Camp H."/>
            <person name="Overmann J."/>
            <person name="Amann R."/>
            <person name="Jetten M.S.M."/>
            <person name="Mascher T."/>
            <person name="Medema M.H."/>
            <person name="Devos D.P."/>
            <person name="Kaster A.-K."/>
            <person name="Ovreas L."/>
            <person name="Rohde M."/>
            <person name="Galperin M.Y."/>
            <person name="Jogler C."/>
        </authorList>
    </citation>
    <scope>NUCLEOTIDE SEQUENCE [LARGE SCALE GENOMIC DNA]</scope>
    <source>
        <strain evidence="3 4">V22</strain>
    </source>
</reference>
<sequence length="468" mass="51377">MNTPAGNHINHDFQSLLDAYVEGRLNEDEAALLSEQLKSGVKYRQRLVEAMDVHASLVELSRDAVISDVEQRLFGKAAESSHKRSELSIGKLWKTRLTLLAALAACALLLAGVAGVYNYQYQTLATLQSVIPNSQIVVDGSHVPSPGYTLHRNQLLSIERGAAQVKMRDGAVVTLKSPSQIRISSAGAVRLLSGELRAEVPPRAIGFEVRTLHTEVVDWGTEFIINASDPAETMIGVSKGRCGAREVINGNAVGNYIELTAGMALKFHHPPESTKRDKTGIDWINFVNVSEEPRVVTPQDWEQAGIHSFSGDVEFTTALPGGGDLLKTPMSSTAYLLEEQLPQKIDERIAVMTTEGVLELPVGHRVRSLLLHVNQPPRSVIRMAGEIEVEGRIIGVIADADSLEKTDETFGSPDILYPSGSSRGLDLEWNPDAILISPDRHSLKFHLRHFDGWWDEVRILVEVTDLNN</sequence>
<keyword evidence="1" id="KW-0472">Membrane</keyword>
<dbReference type="Gene3D" id="2.60.120.1440">
    <property type="match status" value="1"/>
</dbReference>
<dbReference type="InterPro" id="IPR012373">
    <property type="entry name" value="Ferrdict_sens_TM"/>
</dbReference>
<evidence type="ECO:0000313" key="4">
    <source>
        <dbReference type="Proteomes" id="UP000319976"/>
    </source>
</evidence>
<name>A0A517T4N7_9PLAN</name>
<keyword evidence="4" id="KW-1185">Reference proteome</keyword>
<proteinExistence type="predicted"/>
<accession>A0A517T4N7</accession>
<protein>
    <submittedName>
        <fullName evidence="3">FecR protein</fullName>
    </submittedName>
</protein>
<dbReference type="PANTHER" id="PTHR30273:SF2">
    <property type="entry name" value="PROTEIN FECR"/>
    <property type="match status" value="1"/>
</dbReference>
<dbReference type="GO" id="GO:0016989">
    <property type="term" value="F:sigma factor antagonist activity"/>
    <property type="evidence" value="ECO:0007669"/>
    <property type="project" value="TreeGrafter"/>
</dbReference>
<dbReference type="KEGG" id="chya:V22_05480"/>
<evidence type="ECO:0000256" key="1">
    <source>
        <dbReference type="SAM" id="Phobius"/>
    </source>
</evidence>
<dbReference type="Proteomes" id="UP000319976">
    <property type="component" value="Chromosome"/>
</dbReference>
<dbReference type="PANTHER" id="PTHR30273">
    <property type="entry name" value="PERIPLASMIC SIGNAL SENSOR AND SIGMA FACTOR ACTIVATOR FECR-RELATED"/>
    <property type="match status" value="1"/>
</dbReference>
<dbReference type="AlphaFoldDB" id="A0A517T4N7"/>
<feature type="transmembrane region" description="Helical" evidence="1">
    <location>
        <begin position="97"/>
        <end position="119"/>
    </location>
</feature>
<evidence type="ECO:0000259" key="2">
    <source>
        <dbReference type="Pfam" id="PF04773"/>
    </source>
</evidence>
<dbReference type="InterPro" id="IPR006860">
    <property type="entry name" value="FecR"/>
</dbReference>
<evidence type="ECO:0000313" key="3">
    <source>
        <dbReference type="EMBL" id="QDT63328.1"/>
    </source>
</evidence>
<organism evidence="3 4">
    <name type="scientific">Calycomorphotria hydatis</name>
    <dbReference type="NCBI Taxonomy" id="2528027"/>
    <lineage>
        <taxon>Bacteria</taxon>
        <taxon>Pseudomonadati</taxon>
        <taxon>Planctomycetota</taxon>
        <taxon>Planctomycetia</taxon>
        <taxon>Planctomycetales</taxon>
        <taxon>Planctomycetaceae</taxon>
        <taxon>Calycomorphotria</taxon>
    </lineage>
</organism>
<feature type="domain" description="FecR protein" evidence="2">
    <location>
        <begin position="160"/>
        <end position="241"/>
    </location>
</feature>
<dbReference type="RefSeq" id="WP_145259566.1">
    <property type="nucleotide sequence ID" value="NZ_CP036316.1"/>
</dbReference>